<dbReference type="NCBIfam" id="NF011456">
    <property type="entry name" value="PRK14874.1"/>
    <property type="match status" value="1"/>
</dbReference>
<dbReference type="UniPathway" id="UPA00050">
    <property type="reaction ID" value="UER00463"/>
</dbReference>
<comment type="subunit">
    <text evidence="5 15">Homodimer.</text>
</comment>
<feature type="binding site" evidence="15">
    <location>
        <position position="253"/>
    </location>
    <ligand>
        <name>substrate</name>
    </ligand>
</feature>
<feature type="binding site" evidence="15">
    <location>
        <begin position="28"/>
        <end position="31"/>
    </location>
    <ligand>
        <name>NADP(+)</name>
        <dbReference type="ChEBI" id="CHEBI:58349"/>
    </ligand>
</feature>
<dbReference type="GO" id="GO:0009097">
    <property type="term" value="P:isoleucine biosynthetic process"/>
    <property type="evidence" value="ECO:0007669"/>
    <property type="project" value="UniProtKB-UniRule"/>
</dbReference>
<evidence type="ECO:0000256" key="10">
    <source>
        <dbReference type="ARBA" id="ARBA00022915"/>
    </source>
</evidence>
<dbReference type="CDD" id="cd02316">
    <property type="entry name" value="VcASADH2_like_N"/>
    <property type="match status" value="1"/>
</dbReference>
<dbReference type="GO" id="GO:0071266">
    <property type="term" value="P:'de novo' L-methionine biosynthetic process"/>
    <property type="evidence" value="ECO:0007669"/>
    <property type="project" value="UniProtKB-UniRule"/>
</dbReference>
<comment type="catalytic activity">
    <reaction evidence="14 15">
        <text>L-aspartate 4-semialdehyde + phosphate + NADP(+) = 4-phospho-L-aspartate + NADPH + H(+)</text>
        <dbReference type="Rhea" id="RHEA:24284"/>
        <dbReference type="ChEBI" id="CHEBI:15378"/>
        <dbReference type="ChEBI" id="CHEBI:43474"/>
        <dbReference type="ChEBI" id="CHEBI:57535"/>
        <dbReference type="ChEBI" id="CHEBI:57783"/>
        <dbReference type="ChEBI" id="CHEBI:58349"/>
        <dbReference type="ChEBI" id="CHEBI:537519"/>
        <dbReference type="EC" id="1.2.1.11"/>
    </reaction>
</comment>
<dbReference type="GO" id="GO:0009089">
    <property type="term" value="P:lysine biosynthetic process via diaminopimelate"/>
    <property type="evidence" value="ECO:0007669"/>
    <property type="project" value="UniProtKB-UniRule"/>
</dbReference>
<evidence type="ECO:0000256" key="11">
    <source>
        <dbReference type="ARBA" id="ARBA00023002"/>
    </source>
</evidence>
<dbReference type="SMART" id="SM00859">
    <property type="entry name" value="Semialdhyde_dh"/>
    <property type="match status" value="1"/>
</dbReference>
<evidence type="ECO:0000256" key="8">
    <source>
        <dbReference type="ARBA" id="ARBA00022697"/>
    </source>
</evidence>
<dbReference type="SUPFAM" id="SSF55347">
    <property type="entry name" value="Glyceraldehyde-3-phosphate dehydrogenase-like, C-terminal domain"/>
    <property type="match status" value="1"/>
</dbReference>
<dbReference type="EC" id="1.2.1.11" evidence="6 15"/>
<dbReference type="HAMAP" id="MF_02121">
    <property type="entry name" value="ASADH"/>
    <property type="match status" value="1"/>
</dbReference>
<keyword evidence="9 15" id="KW-0521">NADP</keyword>
<accession>A0A2X0QST7</accession>
<dbReference type="InterPro" id="IPR012080">
    <property type="entry name" value="Asp_semialdehyde_DH"/>
</dbReference>
<comment type="pathway">
    <text evidence="1 15">Amino-acid biosynthesis; L-methionine biosynthesis via de novo pathway; L-homoserine from L-aspartate: step 2/3.</text>
</comment>
<dbReference type="GO" id="GO:0009088">
    <property type="term" value="P:threonine biosynthetic process"/>
    <property type="evidence" value="ECO:0007669"/>
    <property type="project" value="UniProtKB-UniRule"/>
</dbReference>
<dbReference type="InterPro" id="IPR036291">
    <property type="entry name" value="NAD(P)-bd_dom_sf"/>
</dbReference>
<dbReference type="GO" id="GO:0019877">
    <property type="term" value="P:diaminopimelate biosynthetic process"/>
    <property type="evidence" value="ECO:0007669"/>
    <property type="project" value="UniProtKB-UniRule"/>
</dbReference>
<keyword evidence="7 15" id="KW-0028">Amino-acid biosynthesis</keyword>
<feature type="active site" description="Proton acceptor" evidence="15 16">
    <location>
        <position position="260"/>
    </location>
</feature>
<keyword evidence="8 15" id="KW-0791">Threonine biosynthesis</keyword>
<dbReference type="PANTHER" id="PTHR46278">
    <property type="entry name" value="DEHYDROGENASE, PUTATIVE-RELATED"/>
    <property type="match status" value="1"/>
</dbReference>
<dbReference type="GO" id="GO:0050661">
    <property type="term" value="F:NADP binding"/>
    <property type="evidence" value="ECO:0007669"/>
    <property type="project" value="UniProtKB-UniRule"/>
</dbReference>
<evidence type="ECO:0000256" key="16">
    <source>
        <dbReference type="PIRSR" id="PIRSR000148-1"/>
    </source>
</evidence>
<comment type="pathway">
    <text evidence="2 15">Amino-acid biosynthesis; L-lysine biosynthesis via DAP pathway; (S)-tetrahydrodipicolinate from L-aspartate: step 2/4.</text>
</comment>
<dbReference type="Gene3D" id="3.30.360.10">
    <property type="entry name" value="Dihydrodipicolinate Reductase, domain 2"/>
    <property type="match status" value="1"/>
</dbReference>
<keyword evidence="13 15" id="KW-0486">Methionine biosynthesis</keyword>
<protein>
    <recommendedName>
        <fullName evidence="6 15">Aspartate-semialdehyde dehydrogenase</fullName>
        <shortName evidence="15">ASA dehydrogenase</shortName>
        <shortName evidence="15">ASADH</shortName>
        <ecNumber evidence="6 15">1.2.1.11</ecNumber>
    </recommendedName>
    <alternativeName>
        <fullName evidence="15">Aspartate-beta-semialdehyde dehydrogenase</fullName>
    </alternativeName>
</protein>
<evidence type="ECO:0000256" key="13">
    <source>
        <dbReference type="ARBA" id="ARBA00023167"/>
    </source>
</evidence>
<evidence type="ECO:0000256" key="7">
    <source>
        <dbReference type="ARBA" id="ARBA00022605"/>
    </source>
</evidence>
<feature type="binding site" evidence="15">
    <location>
        <position position="333"/>
    </location>
    <ligand>
        <name>NADP(+)</name>
        <dbReference type="ChEBI" id="CHEBI:58349"/>
    </ligand>
</feature>
<keyword evidence="12 15" id="KW-0457">Lysine biosynthesis</keyword>
<evidence type="ECO:0000256" key="12">
    <source>
        <dbReference type="ARBA" id="ARBA00023154"/>
    </source>
</evidence>
<evidence type="ECO:0000256" key="5">
    <source>
        <dbReference type="ARBA" id="ARBA00011738"/>
    </source>
</evidence>
<comment type="function">
    <text evidence="15">Catalyzes the NADPH-dependent formation of L-aspartate-semialdehyde (L-ASA) by the reductive dephosphorylation of L-aspartyl-4-phosphate.</text>
</comment>
<dbReference type="Gene3D" id="3.40.50.720">
    <property type="entry name" value="NAD(P)-binding Rossmann-like Domain"/>
    <property type="match status" value="1"/>
</dbReference>
<feature type="binding site" evidence="15">
    <location>
        <position position="116"/>
    </location>
    <ligand>
        <name>phosphate</name>
        <dbReference type="ChEBI" id="CHEBI:43474"/>
    </ligand>
</feature>
<feature type="binding site" evidence="15">
    <location>
        <position position="174"/>
    </location>
    <ligand>
        <name>substrate</name>
    </ligand>
</feature>
<feature type="domain" description="Semialdehyde dehydrogenase NAD-binding" evidence="17">
    <location>
        <begin position="21"/>
        <end position="136"/>
    </location>
</feature>
<dbReference type="Pfam" id="PF01118">
    <property type="entry name" value="Semialdhyde_dh"/>
    <property type="match status" value="1"/>
</dbReference>
<dbReference type="InterPro" id="IPR000534">
    <property type="entry name" value="Semialdehyde_DH_NAD-bd"/>
</dbReference>
<feature type="active site" description="Acyl-thioester intermediate" evidence="15 16">
    <location>
        <position position="147"/>
    </location>
</feature>
<dbReference type="GO" id="GO:0004073">
    <property type="term" value="F:aspartate-semialdehyde dehydrogenase activity"/>
    <property type="evidence" value="ECO:0007669"/>
    <property type="project" value="UniProtKB-UniRule"/>
</dbReference>
<evidence type="ECO:0000256" key="4">
    <source>
        <dbReference type="ARBA" id="ARBA00010584"/>
    </source>
</evidence>
<sequence>MLGLAGVINQEGGSMSKKKYNVAILGATGAVGEAMLSILEQRNFPVDKVFPLASSRSAGTTVNFRNQEITVLDVEGFDFSQVQIGLFSAGASVSEKYAPVAAAAGCVVIDNTSQFRYEDDIPLVVPEVNVHAIGQYRNRGIIANPNCSTIQMLVALKPIHDAVGIERINVATYQAVSGTGKEAIEELAEQTRALFNHQDVRTDVYPKRIAFNVLPQIDVFLENGYTKEEMKMVWETRKIMGNETIMVNPTAVRVPVFYGHSEAVHIETCRKITAGEARALLEHAPGVQVMDEQEPGGYPTAVDAAGQDATFVGRIREDISHPRGLDLWVVSDNVRKGAALNSVQIAEILIEKYLD</sequence>
<name>A0A2X0QST7_9PROT</name>
<dbReference type="NCBIfam" id="NF005957">
    <property type="entry name" value="PRK08040.1"/>
    <property type="match status" value="1"/>
</dbReference>
<evidence type="ECO:0000256" key="1">
    <source>
        <dbReference type="ARBA" id="ARBA00005021"/>
    </source>
</evidence>
<evidence type="ECO:0000256" key="2">
    <source>
        <dbReference type="ARBA" id="ARBA00005076"/>
    </source>
</evidence>
<keyword evidence="10 15" id="KW-0220">Diaminopimelate biosynthesis</keyword>
<comment type="pathway">
    <text evidence="3 15">Amino-acid biosynthesis; L-threonine biosynthesis; L-threonine from L-aspartate: step 2/5.</text>
</comment>
<evidence type="ECO:0000259" key="17">
    <source>
        <dbReference type="SMART" id="SM00859"/>
    </source>
</evidence>
<dbReference type="UniPathway" id="UPA00051">
    <property type="reaction ID" value="UER00464"/>
</dbReference>
<gene>
    <name evidence="18" type="primary">usg</name>
    <name evidence="15" type="synonym">asd</name>
    <name evidence="18" type="ORF">NITFAB_0752</name>
</gene>
<dbReference type="PIRSF" id="PIRSF000148">
    <property type="entry name" value="ASA_dh"/>
    <property type="match status" value="1"/>
</dbReference>
<proteinExistence type="inferred from homology"/>
<dbReference type="GO" id="GO:0051287">
    <property type="term" value="F:NAD binding"/>
    <property type="evidence" value="ECO:0007669"/>
    <property type="project" value="InterPro"/>
</dbReference>
<organism evidence="18">
    <name type="scientific">Candidatus Nitrotoga fabula</name>
    <dbReference type="NCBI Taxonomy" id="2182327"/>
    <lineage>
        <taxon>Bacteria</taxon>
        <taxon>Pseudomonadati</taxon>
        <taxon>Pseudomonadota</taxon>
        <taxon>Betaproteobacteria</taxon>
        <taxon>Nitrosomonadales</taxon>
        <taxon>Gallionellaceae</taxon>
        <taxon>Candidatus Nitrotoga</taxon>
    </lineage>
</organism>
<comment type="similarity">
    <text evidence="4 15">Belongs to the aspartate-semialdehyde dehydrogenase family.</text>
</comment>
<comment type="caution">
    <text evidence="15">Lacks conserved residue(s) required for the propagation of feature annotation.</text>
</comment>
<dbReference type="Pfam" id="PF02774">
    <property type="entry name" value="Semialdhyde_dhC"/>
    <property type="match status" value="1"/>
</dbReference>
<evidence type="ECO:0000256" key="9">
    <source>
        <dbReference type="ARBA" id="ARBA00022857"/>
    </source>
</evidence>
<evidence type="ECO:0000256" key="14">
    <source>
        <dbReference type="ARBA" id="ARBA00047891"/>
    </source>
</evidence>
<dbReference type="InterPro" id="IPR012280">
    <property type="entry name" value="Semialdhyde_DH_dimer_dom"/>
</dbReference>
<dbReference type="CDD" id="cd18131">
    <property type="entry name" value="ASADH_C_bac_euk_like"/>
    <property type="match status" value="1"/>
</dbReference>
<evidence type="ECO:0000256" key="6">
    <source>
        <dbReference type="ARBA" id="ARBA00013120"/>
    </source>
</evidence>
<feature type="binding site" evidence="15">
    <location>
        <begin position="56"/>
        <end position="57"/>
    </location>
    <ligand>
        <name>NADP(+)</name>
        <dbReference type="ChEBI" id="CHEBI:58349"/>
    </ligand>
</feature>
<dbReference type="PANTHER" id="PTHR46278:SF2">
    <property type="entry name" value="ASPARTATE-SEMIALDEHYDE DEHYDROGENASE"/>
    <property type="match status" value="1"/>
</dbReference>
<dbReference type="AlphaFoldDB" id="A0A2X0QST7"/>
<dbReference type="NCBIfam" id="NF004224">
    <property type="entry name" value="PRK05671.1"/>
    <property type="match status" value="1"/>
</dbReference>
<dbReference type="EMBL" id="LS423452">
    <property type="protein sequence ID" value="SPS05163.1"/>
    <property type="molecule type" value="Genomic_DNA"/>
</dbReference>
<evidence type="ECO:0000256" key="3">
    <source>
        <dbReference type="ARBA" id="ARBA00005097"/>
    </source>
</evidence>
<evidence type="ECO:0000313" key="18">
    <source>
        <dbReference type="EMBL" id="SPS05163.1"/>
    </source>
</evidence>
<dbReference type="NCBIfam" id="TIGR01296">
    <property type="entry name" value="asd_B"/>
    <property type="match status" value="1"/>
</dbReference>
<reference evidence="18" key="1">
    <citation type="submission" date="2018-05" db="EMBL/GenBank/DDBJ databases">
        <authorList>
            <person name="Lanie J.A."/>
            <person name="Ng W.-L."/>
            <person name="Kazmierczak K.M."/>
            <person name="Andrzejewski T.M."/>
            <person name="Davidsen T.M."/>
            <person name="Wayne K.J."/>
            <person name="Tettelin H."/>
            <person name="Glass J.I."/>
            <person name="Rusch D."/>
            <person name="Podicherti R."/>
            <person name="Tsui H.-C.T."/>
            <person name="Winkler M.E."/>
        </authorList>
    </citation>
    <scope>NUCLEOTIDE SEQUENCE</scope>
    <source>
        <strain evidence="18">KNB</strain>
    </source>
</reference>
<feature type="binding site" evidence="15">
    <location>
        <begin position="177"/>
        <end position="178"/>
    </location>
    <ligand>
        <name>NADP(+)</name>
        <dbReference type="ChEBI" id="CHEBI:58349"/>
    </ligand>
</feature>
<evidence type="ECO:0000256" key="15">
    <source>
        <dbReference type="HAMAP-Rule" id="MF_02121"/>
    </source>
</evidence>
<dbReference type="InterPro" id="IPR005986">
    <property type="entry name" value="Asp_semialdehyde_DH_beta"/>
</dbReference>
<dbReference type="SUPFAM" id="SSF51735">
    <property type="entry name" value="NAD(P)-binding Rossmann-fold domains"/>
    <property type="match status" value="1"/>
</dbReference>
<dbReference type="UniPathway" id="UPA00034">
    <property type="reaction ID" value="UER00016"/>
</dbReference>
<keyword evidence="11 15" id="KW-0560">Oxidoreductase</keyword>
<dbReference type="GO" id="GO:0046983">
    <property type="term" value="F:protein dimerization activity"/>
    <property type="evidence" value="ECO:0007669"/>
    <property type="project" value="InterPro"/>
</dbReference>